<dbReference type="Proteomes" id="UP000199400">
    <property type="component" value="Unassembled WGS sequence"/>
</dbReference>
<dbReference type="AlphaFoldDB" id="A0A1I2AXI4"/>
<feature type="transmembrane region" description="Helical" evidence="1">
    <location>
        <begin position="86"/>
        <end position="102"/>
    </location>
</feature>
<evidence type="ECO:0000313" key="3">
    <source>
        <dbReference type="Proteomes" id="UP000199400"/>
    </source>
</evidence>
<reference evidence="3" key="1">
    <citation type="submission" date="2016-10" db="EMBL/GenBank/DDBJ databases">
        <authorList>
            <person name="Varghese N."/>
            <person name="Submissions S."/>
        </authorList>
    </citation>
    <scope>NUCLEOTIDE SEQUENCE [LARGE SCALE GENOMIC DNA]</scope>
    <source>
        <strain evidence="3">ATCC 25963</strain>
    </source>
</reference>
<feature type="transmembrane region" description="Helical" evidence="1">
    <location>
        <begin position="51"/>
        <end position="74"/>
    </location>
</feature>
<keyword evidence="3" id="KW-1185">Reference proteome</keyword>
<keyword evidence="1" id="KW-1133">Transmembrane helix</keyword>
<name>A0A1I2AXI4_9BACT</name>
<accession>A0A1I2AXI4</accession>
<dbReference type="EMBL" id="FOMX01000014">
    <property type="protein sequence ID" value="SFE48622.1"/>
    <property type="molecule type" value="Genomic_DNA"/>
</dbReference>
<dbReference type="OrthoDB" id="9985818at2"/>
<proteinExistence type="predicted"/>
<keyword evidence="1" id="KW-0812">Transmembrane</keyword>
<dbReference type="RefSeq" id="WP_143140746.1">
    <property type="nucleotide sequence ID" value="NZ_FOMX01000014.1"/>
</dbReference>
<feature type="transmembrane region" description="Helical" evidence="1">
    <location>
        <begin position="18"/>
        <end position="39"/>
    </location>
</feature>
<evidence type="ECO:0000313" key="2">
    <source>
        <dbReference type="EMBL" id="SFE48622.1"/>
    </source>
</evidence>
<protein>
    <submittedName>
        <fullName evidence="2">Uncharacterized protein</fullName>
    </submittedName>
</protein>
<feature type="transmembrane region" description="Helical" evidence="1">
    <location>
        <begin position="114"/>
        <end position="133"/>
    </location>
</feature>
<organism evidence="2 3">
    <name type="scientific">Nannocystis exedens</name>
    <dbReference type="NCBI Taxonomy" id="54"/>
    <lineage>
        <taxon>Bacteria</taxon>
        <taxon>Pseudomonadati</taxon>
        <taxon>Myxococcota</taxon>
        <taxon>Polyangia</taxon>
        <taxon>Nannocystales</taxon>
        <taxon>Nannocystaceae</taxon>
        <taxon>Nannocystis</taxon>
    </lineage>
</organism>
<evidence type="ECO:0000256" key="1">
    <source>
        <dbReference type="SAM" id="Phobius"/>
    </source>
</evidence>
<gene>
    <name evidence="2" type="ORF">SAMN02745121_04438</name>
</gene>
<keyword evidence="1" id="KW-0472">Membrane</keyword>
<sequence length="136" mass="14481">MATGHAHDHSHRAHKGRIWTYLIFATGLVLVAVLANLALSNPELATQGIDAIAGLPAWAFPAITGAVGLLIFYIGLKIETDWPERLGALLVAASIAGGEFLLGWQNFELGGLKVVPYVIPVLACLVLMMIANVKSR</sequence>